<dbReference type="EMBL" id="PDUG01000004">
    <property type="protein sequence ID" value="PIC35556.1"/>
    <property type="molecule type" value="Genomic_DNA"/>
</dbReference>
<comment type="subcellular location">
    <subcellularLocation>
        <location evidence="1">Nucleus</location>
    </subcellularLocation>
</comment>
<dbReference type="GO" id="GO:0001227">
    <property type="term" value="F:DNA-binding transcription repressor activity, RNA polymerase II-specific"/>
    <property type="evidence" value="ECO:0007669"/>
    <property type="project" value="TreeGrafter"/>
</dbReference>
<protein>
    <submittedName>
        <fullName evidence="3">Uncharacterized protein</fullName>
    </submittedName>
</protein>
<keyword evidence="2" id="KW-0539">Nucleus</keyword>
<evidence type="ECO:0000313" key="3">
    <source>
        <dbReference type="EMBL" id="PIC35556.1"/>
    </source>
</evidence>
<dbReference type="PANTHER" id="PTHR46297:SF1">
    <property type="entry name" value="ZINC FINGER CCCH-TYPE WITH G PATCH DOMAIN-CONTAINING PROTEIN"/>
    <property type="match status" value="1"/>
</dbReference>
<dbReference type="Gene3D" id="2.30.30.1190">
    <property type="match status" value="1"/>
</dbReference>
<sequence length="97" mass="10652">MLLQQTTTSSTTATAKSTVYTVQTSVSNTLLGSRCMAPFDSDRSLPLHTAIIMDIESSSRVRVLFSHPTCPAMKPCSFFWHPVVDTTRIVDSVMAIQ</sequence>
<organism evidence="3 4">
    <name type="scientific">Caenorhabditis nigoni</name>
    <dbReference type="NCBI Taxonomy" id="1611254"/>
    <lineage>
        <taxon>Eukaryota</taxon>
        <taxon>Metazoa</taxon>
        <taxon>Ecdysozoa</taxon>
        <taxon>Nematoda</taxon>
        <taxon>Chromadorea</taxon>
        <taxon>Rhabditida</taxon>
        <taxon>Rhabditina</taxon>
        <taxon>Rhabditomorpha</taxon>
        <taxon>Rhabditoidea</taxon>
        <taxon>Rhabditidae</taxon>
        <taxon>Peloderinae</taxon>
        <taxon>Caenorhabditis</taxon>
    </lineage>
</organism>
<accession>A0A2G5U8F3</accession>
<dbReference type="STRING" id="1611254.A0A2G5U8F3"/>
<keyword evidence="4" id="KW-1185">Reference proteome</keyword>
<dbReference type="OrthoDB" id="5842926at2759"/>
<evidence type="ECO:0000256" key="2">
    <source>
        <dbReference type="ARBA" id="ARBA00023242"/>
    </source>
</evidence>
<evidence type="ECO:0000256" key="1">
    <source>
        <dbReference type="ARBA" id="ARBA00004123"/>
    </source>
</evidence>
<dbReference type="GO" id="GO:0000978">
    <property type="term" value="F:RNA polymerase II cis-regulatory region sequence-specific DNA binding"/>
    <property type="evidence" value="ECO:0007669"/>
    <property type="project" value="TreeGrafter"/>
</dbReference>
<proteinExistence type="predicted"/>
<comment type="caution">
    <text evidence="3">The sequence shown here is derived from an EMBL/GenBank/DDBJ whole genome shotgun (WGS) entry which is preliminary data.</text>
</comment>
<dbReference type="GO" id="GO:0005634">
    <property type="term" value="C:nucleus"/>
    <property type="evidence" value="ECO:0007669"/>
    <property type="project" value="UniProtKB-SubCell"/>
</dbReference>
<name>A0A2G5U8F3_9PELO</name>
<reference evidence="4" key="1">
    <citation type="submission" date="2017-10" db="EMBL/GenBank/DDBJ databases">
        <title>Rapid genome shrinkage in a self-fertile nematode reveals novel sperm competition proteins.</title>
        <authorList>
            <person name="Yin D."/>
            <person name="Schwarz E.M."/>
            <person name="Thomas C.G."/>
            <person name="Felde R.L."/>
            <person name="Korf I.F."/>
            <person name="Cutter A.D."/>
            <person name="Schartner C.M."/>
            <person name="Ralston E.J."/>
            <person name="Meyer B.J."/>
            <person name="Haag E.S."/>
        </authorList>
    </citation>
    <scope>NUCLEOTIDE SEQUENCE [LARGE SCALE GENOMIC DNA]</scope>
    <source>
        <strain evidence="4">JU1422</strain>
    </source>
</reference>
<dbReference type="Proteomes" id="UP000230233">
    <property type="component" value="Chromosome IV"/>
</dbReference>
<dbReference type="PANTHER" id="PTHR46297">
    <property type="entry name" value="ZINC FINGER CCCH-TYPE WITH G PATCH DOMAIN-CONTAINING PROTEIN"/>
    <property type="match status" value="1"/>
</dbReference>
<gene>
    <name evidence="3" type="primary">Cnig_chr_IV.g14875</name>
    <name evidence="3" type="ORF">B9Z55_014875</name>
</gene>
<dbReference type="AlphaFoldDB" id="A0A2G5U8F3"/>
<evidence type="ECO:0000313" key="4">
    <source>
        <dbReference type="Proteomes" id="UP000230233"/>
    </source>
</evidence>